<dbReference type="PANTHER" id="PTHR30383">
    <property type="entry name" value="THIOESTERASE 1/PROTEASE 1/LYSOPHOSPHOLIPASE L1"/>
    <property type="match status" value="1"/>
</dbReference>
<dbReference type="InterPro" id="IPR051532">
    <property type="entry name" value="Ester_Hydrolysis_Enzymes"/>
</dbReference>
<reference evidence="3 4" key="1">
    <citation type="journal article" date="2021" name="Sci. Rep.">
        <title>The distribution of antibiotic resistance genes in chicken gut microbiota commensals.</title>
        <authorList>
            <person name="Juricova H."/>
            <person name="Matiasovicova J."/>
            <person name="Kubasova T."/>
            <person name="Cejkova D."/>
            <person name="Rychlik I."/>
        </authorList>
    </citation>
    <scope>NUCLEOTIDE SEQUENCE [LARGE SCALE GENOMIC DNA]</scope>
    <source>
        <strain evidence="3 4">An801</strain>
    </source>
</reference>
<feature type="chain" id="PRO_5045835946" description="SGNH hydrolase-type esterase domain-containing protein" evidence="1">
    <location>
        <begin position="25"/>
        <end position="322"/>
    </location>
</feature>
<dbReference type="EMBL" id="JACJJW010000008">
    <property type="protein sequence ID" value="MBM6758009.1"/>
    <property type="molecule type" value="Genomic_DNA"/>
</dbReference>
<dbReference type="SUPFAM" id="SSF52266">
    <property type="entry name" value="SGNH hydrolase"/>
    <property type="match status" value="1"/>
</dbReference>
<keyword evidence="1" id="KW-0732">Signal</keyword>
<dbReference type="PANTHER" id="PTHR30383:SF29">
    <property type="entry name" value="SGNH HYDROLASE-TYPE ESTERASE DOMAIN-CONTAINING PROTEIN"/>
    <property type="match status" value="1"/>
</dbReference>
<dbReference type="InterPro" id="IPR036514">
    <property type="entry name" value="SGNH_hydro_sf"/>
</dbReference>
<feature type="domain" description="SGNH hydrolase-type esterase" evidence="2">
    <location>
        <begin position="129"/>
        <end position="294"/>
    </location>
</feature>
<accession>A0ABS2EUV7</accession>
<dbReference type="RefSeq" id="WP_204475162.1">
    <property type="nucleotide sequence ID" value="NZ_JACJJW010000008.1"/>
</dbReference>
<proteinExistence type="predicted"/>
<name>A0ABS2EUV7_9BACE</name>
<evidence type="ECO:0000313" key="4">
    <source>
        <dbReference type="Proteomes" id="UP000703295"/>
    </source>
</evidence>
<protein>
    <recommendedName>
        <fullName evidence="2">SGNH hydrolase-type esterase domain-containing protein</fullName>
    </recommendedName>
</protein>
<sequence length="322" mass="36580">MRWNKLWGWIMWCVLCLWATGVSAQDVLPVKSRPDRHSGHVSDSKAMQQLLKFIQVSNPMPASFRETTDNRIEDPTGELLPFWQKLSVLDRPLRIVHIGDSHVRGHVFPYVVRRQLEDDFGREAVLDMQVSYHTSGLAQETGAPGIVYHILGVNGATYGSFATSENIQQIIDLNPDLVILSFGTNEAHARRYSSTEHVAHMDYLLGELKKGCPNAVYLLTTPPGAYVRNGRRGARVINPRTKQVVKTEQDYAASRKLALWDMYHIVGGERRACLNWSAGNYYQRDKIHFTQDGYILQGLLLHEAIIKSYNNYVETQLDGTRN</sequence>
<comment type="caution">
    <text evidence="3">The sequence shown here is derived from an EMBL/GenBank/DDBJ whole genome shotgun (WGS) entry which is preliminary data.</text>
</comment>
<dbReference type="Proteomes" id="UP000703295">
    <property type="component" value="Unassembled WGS sequence"/>
</dbReference>
<dbReference type="InterPro" id="IPR013830">
    <property type="entry name" value="SGNH_hydro"/>
</dbReference>
<keyword evidence="4" id="KW-1185">Reference proteome</keyword>
<gene>
    <name evidence="3" type="ORF">H6A31_04780</name>
</gene>
<dbReference type="Pfam" id="PF13472">
    <property type="entry name" value="Lipase_GDSL_2"/>
    <property type="match status" value="1"/>
</dbReference>
<feature type="signal peptide" evidence="1">
    <location>
        <begin position="1"/>
        <end position="24"/>
    </location>
</feature>
<evidence type="ECO:0000256" key="1">
    <source>
        <dbReference type="SAM" id="SignalP"/>
    </source>
</evidence>
<dbReference type="Gene3D" id="3.40.50.1110">
    <property type="entry name" value="SGNH hydrolase"/>
    <property type="match status" value="1"/>
</dbReference>
<organism evidence="3 4">
    <name type="scientific">Bacteroides mediterraneensis</name>
    <dbReference type="NCBI Taxonomy" id="1841856"/>
    <lineage>
        <taxon>Bacteria</taxon>
        <taxon>Pseudomonadati</taxon>
        <taxon>Bacteroidota</taxon>
        <taxon>Bacteroidia</taxon>
        <taxon>Bacteroidales</taxon>
        <taxon>Bacteroidaceae</taxon>
        <taxon>Bacteroides</taxon>
    </lineage>
</organism>
<evidence type="ECO:0000259" key="2">
    <source>
        <dbReference type="Pfam" id="PF13472"/>
    </source>
</evidence>
<evidence type="ECO:0000313" key="3">
    <source>
        <dbReference type="EMBL" id="MBM6758009.1"/>
    </source>
</evidence>